<dbReference type="InterPro" id="IPR027417">
    <property type="entry name" value="P-loop_NTPase"/>
</dbReference>
<dbReference type="GO" id="GO:0003677">
    <property type="term" value="F:DNA binding"/>
    <property type="evidence" value="ECO:0007669"/>
    <property type="project" value="InterPro"/>
</dbReference>
<evidence type="ECO:0000259" key="1">
    <source>
        <dbReference type="SMART" id="SM00487"/>
    </source>
</evidence>
<dbReference type="InterPro" id="IPR050742">
    <property type="entry name" value="Helicase_Restrict-Modif_Enz"/>
</dbReference>
<dbReference type="GO" id="GO:0005524">
    <property type="term" value="F:ATP binding"/>
    <property type="evidence" value="ECO:0007669"/>
    <property type="project" value="InterPro"/>
</dbReference>
<proteinExistence type="predicted"/>
<reference evidence="2 3" key="1">
    <citation type="submission" date="2017-07" db="EMBL/GenBank/DDBJ databases">
        <title>Draft genome sequence of Prevotella copri isolated from the gut of healthy adult Indian.</title>
        <authorList>
            <person name="Das B."/>
            <person name="Bag S."/>
            <person name="Ghosh T.S."/>
        </authorList>
    </citation>
    <scope>NUCLEOTIDE SEQUENCE [LARGE SCALE GENOMIC DNA]</scope>
    <source>
        <strain evidence="2 3">Indica</strain>
    </source>
</reference>
<dbReference type="GO" id="GO:0016787">
    <property type="term" value="F:hydrolase activity"/>
    <property type="evidence" value="ECO:0007669"/>
    <property type="project" value="InterPro"/>
</dbReference>
<dbReference type="Proteomes" id="UP000215155">
    <property type="component" value="Unassembled WGS sequence"/>
</dbReference>
<dbReference type="SUPFAM" id="SSF52540">
    <property type="entry name" value="P-loop containing nucleoside triphosphate hydrolases"/>
    <property type="match status" value="1"/>
</dbReference>
<dbReference type="Pfam" id="PF04851">
    <property type="entry name" value="ResIII"/>
    <property type="match status" value="1"/>
</dbReference>
<gene>
    <name evidence="2" type="ORF">CFT61_06540</name>
</gene>
<dbReference type="PANTHER" id="PTHR47396">
    <property type="entry name" value="TYPE I RESTRICTION ENZYME ECOKI R PROTEIN"/>
    <property type="match status" value="1"/>
</dbReference>
<accession>A0AA91TJZ8</accession>
<sequence>MSLDICSSPMYLNKQTLEQNMSVTTEQKNLHLLPHNREAYEKVMAHFENHQRAAIVHATGTGKSYCIAAIASHFSKVLVMAPNNFVLNETQKVCNEGVEFRTYASSIYDEVPSTGYDLIVLDEFHRAGAPEWGHGVKKIISANPFAKILGTSATHIRYLDHERDMAEELFDGNIVSYLSLGLALKKNILPTPIYVSSLYSADETIEKAKGAIRTSKYMEDGEKKTYLHRLAGISRSWSESHGVSPIIKKYFSSDIKRIIVFCSKVAKAAKARQLLGDWLSSAGFKRIRFYQIDYQEKYLSKEMEDFELDNYDGLKVAISVNMLNEGIHVPHVDGIIMLRSTISRLIIEQQIGRCLTAENILKRPVVLDLVNNMDTMLLDYCKTYSFGGGSNGNNESSSNDELEPFPFEVIDECRDFREFYEEICKFDDVAELKDDIWYDHFLPLLTEFYDKNGRLPYPSEDLKAVRFIEKQRFPMNQRKYPHRMNWLVAHGYSKEPVKRTGLDERLDILEEAIKKNNGKLPTQKEDSYVNGIYQEFQKFLKGKKKNKSLTQAHLDRFQRILQMYVTPMKAVQVRFEKIKKRVEQEGIIQRGSGIASDLDYIWIRNHMNRLEISEGMKAELRKMIGLEDNEPICKGNEALKKFVIERGFLPTPKDKPYYGILMKFHKKGGAAIRNDPETYAFLLDHGFAPYEEK</sequence>
<dbReference type="EMBL" id="NMPZ01000008">
    <property type="protein sequence ID" value="OXL44287.1"/>
    <property type="molecule type" value="Genomic_DNA"/>
</dbReference>
<dbReference type="Pfam" id="PF00271">
    <property type="entry name" value="Helicase_C"/>
    <property type="match status" value="1"/>
</dbReference>
<organism evidence="2 3">
    <name type="scientific">Segatella copri</name>
    <dbReference type="NCBI Taxonomy" id="165179"/>
    <lineage>
        <taxon>Bacteria</taxon>
        <taxon>Pseudomonadati</taxon>
        <taxon>Bacteroidota</taxon>
        <taxon>Bacteroidia</taxon>
        <taxon>Bacteroidales</taxon>
        <taxon>Prevotellaceae</taxon>
        <taxon>Segatella</taxon>
    </lineage>
</organism>
<dbReference type="Gene3D" id="3.40.50.300">
    <property type="entry name" value="P-loop containing nucleotide triphosphate hydrolases"/>
    <property type="match status" value="2"/>
</dbReference>
<comment type="caution">
    <text evidence="2">The sequence shown here is derived from an EMBL/GenBank/DDBJ whole genome shotgun (WGS) entry which is preliminary data.</text>
</comment>
<dbReference type="InterPro" id="IPR014001">
    <property type="entry name" value="Helicase_ATP-bd"/>
</dbReference>
<dbReference type="GO" id="GO:0005829">
    <property type="term" value="C:cytosol"/>
    <property type="evidence" value="ECO:0007669"/>
    <property type="project" value="TreeGrafter"/>
</dbReference>
<dbReference type="InterPro" id="IPR006935">
    <property type="entry name" value="Helicase/UvrB_N"/>
</dbReference>
<feature type="domain" description="Helicase ATP-binding" evidence="1">
    <location>
        <begin position="28"/>
        <end position="188"/>
    </location>
</feature>
<evidence type="ECO:0000313" key="2">
    <source>
        <dbReference type="EMBL" id="OXL44287.1"/>
    </source>
</evidence>
<evidence type="ECO:0000313" key="3">
    <source>
        <dbReference type="Proteomes" id="UP000215155"/>
    </source>
</evidence>
<dbReference type="SMART" id="SM00487">
    <property type="entry name" value="DEXDc"/>
    <property type="match status" value="1"/>
</dbReference>
<dbReference type="InterPro" id="IPR001650">
    <property type="entry name" value="Helicase_C-like"/>
</dbReference>
<name>A0AA91TJZ8_9BACT</name>
<dbReference type="AlphaFoldDB" id="A0AA91TJZ8"/>
<dbReference type="PANTHER" id="PTHR47396:SF1">
    <property type="entry name" value="ATP-DEPENDENT HELICASE IRC3-RELATED"/>
    <property type="match status" value="1"/>
</dbReference>
<protein>
    <recommendedName>
        <fullName evidence="1">Helicase ATP-binding domain-containing protein</fullName>
    </recommendedName>
</protein>